<dbReference type="Proteomes" id="UP000612362">
    <property type="component" value="Unassembled WGS sequence"/>
</dbReference>
<dbReference type="PROSITE" id="PS51186">
    <property type="entry name" value="GNAT"/>
    <property type="match status" value="1"/>
</dbReference>
<feature type="domain" description="N-acetyltransferase" evidence="1">
    <location>
        <begin position="91"/>
        <end position="221"/>
    </location>
</feature>
<dbReference type="EMBL" id="BNJF01000002">
    <property type="protein sequence ID" value="GHO46797.1"/>
    <property type="molecule type" value="Genomic_DNA"/>
</dbReference>
<name>A0A8J3MS71_9CHLR</name>
<dbReference type="InterPro" id="IPR000182">
    <property type="entry name" value="GNAT_dom"/>
</dbReference>
<evidence type="ECO:0000259" key="1">
    <source>
        <dbReference type="PROSITE" id="PS51186"/>
    </source>
</evidence>
<proteinExistence type="predicted"/>
<dbReference type="Gene3D" id="3.40.630.30">
    <property type="match status" value="1"/>
</dbReference>
<reference evidence="2" key="1">
    <citation type="submission" date="2020-10" db="EMBL/GenBank/DDBJ databases">
        <title>Taxonomic study of unclassified bacteria belonging to the class Ktedonobacteria.</title>
        <authorList>
            <person name="Yabe S."/>
            <person name="Wang C.M."/>
            <person name="Zheng Y."/>
            <person name="Sakai Y."/>
            <person name="Cavaletti L."/>
            <person name="Monciardini P."/>
            <person name="Donadio S."/>
        </authorList>
    </citation>
    <scope>NUCLEOTIDE SEQUENCE</scope>
    <source>
        <strain evidence="2">SOSP1-1</strain>
    </source>
</reference>
<dbReference type="Pfam" id="PF12746">
    <property type="entry name" value="GNAT_acetyltran"/>
    <property type="match status" value="1"/>
</dbReference>
<dbReference type="AlphaFoldDB" id="A0A8J3MS71"/>
<dbReference type="InterPro" id="IPR027365">
    <property type="entry name" value="GNAT_acetyltra_YdfB-like"/>
</dbReference>
<evidence type="ECO:0000313" key="3">
    <source>
        <dbReference type="Proteomes" id="UP000612362"/>
    </source>
</evidence>
<organism evidence="2 3">
    <name type="scientific">Ktedonospora formicarum</name>
    <dbReference type="NCBI Taxonomy" id="2778364"/>
    <lineage>
        <taxon>Bacteria</taxon>
        <taxon>Bacillati</taxon>
        <taxon>Chloroflexota</taxon>
        <taxon>Ktedonobacteria</taxon>
        <taxon>Ktedonobacterales</taxon>
        <taxon>Ktedonobacteraceae</taxon>
        <taxon>Ktedonospora</taxon>
    </lineage>
</organism>
<sequence length="221" mass="24339">MLRQHIEAVWHIKLPIINRSDVEVLREGPQPPWKLCTAELAGERVNIWRADVAAHEQRDLLMRVNEALALPPTAETTPDISREVALHQIALPILPLTTAQQIVRPLTADDEELVEAFEAGSVEYYFHPARRPLLGVVVEGRLLSIAHSSRRTTEACELGIETQPDARRRGYALAATVAWAASVAQEGLVPFYSALSSNVASLKLAEAAGYRVFARAANIRG</sequence>
<keyword evidence="3" id="KW-1185">Reference proteome</keyword>
<dbReference type="InterPro" id="IPR016181">
    <property type="entry name" value="Acyl_CoA_acyltransferase"/>
</dbReference>
<comment type="caution">
    <text evidence="2">The sequence shown here is derived from an EMBL/GenBank/DDBJ whole genome shotgun (WGS) entry which is preliminary data.</text>
</comment>
<dbReference type="GO" id="GO:0016747">
    <property type="term" value="F:acyltransferase activity, transferring groups other than amino-acyl groups"/>
    <property type="evidence" value="ECO:0007669"/>
    <property type="project" value="InterPro"/>
</dbReference>
<gene>
    <name evidence="2" type="ORF">KSX_49600</name>
</gene>
<accession>A0A8J3MS71</accession>
<dbReference type="SUPFAM" id="SSF55729">
    <property type="entry name" value="Acyl-CoA N-acyltransferases (Nat)"/>
    <property type="match status" value="1"/>
</dbReference>
<evidence type="ECO:0000313" key="2">
    <source>
        <dbReference type="EMBL" id="GHO46797.1"/>
    </source>
</evidence>
<protein>
    <recommendedName>
        <fullName evidence="1">N-acetyltransferase domain-containing protein</fullName>
    </recommendedName>
</protein>